<name>A0ABU6CXA2_9GAMM</name>
<dbReference type="Proteomes" id="UP001308005">
    <property type="component" value="Unassembled WGS sequence"/>
</dbReference>
<proteinExistence type="predicted"/>
<dbReference type="EMBL" id="JAYMYJ010000054">
    <property type="protein sequence ID" value="MEB4590722.1"/>
    <property type="molecule type" value="Genomic_DNA"/>
</dbReference>
<keyword evidence="2" id="KW-1185">Reference proteome</keyword>
<sequence length="283" mass="32007">MLHSHNYQRSDYCRKELQWFLQHNQRARNGVMVGNASRLFNVLLNNIPHPQWPQELQGLVGFRLHDEPDKSGQFGYPLTLQDAAFGKAVLSLVEAAARTMEALNQLQPTPAPEVGGDPPDERRPKVFLADVADTLQPFRRHLITEIGDKAIILPALPPPYDASEHNQKLADTLEQASLCIHLLDQWGGRVMDGMDGMTFPRMQAGMARGRATPRWCGFLTPFWRRILKMNSKPHGCMKWSMASVRPAVSISCAVRGRRSLTRSCRSWNGLRRRRRRAAILPGS</sequence>
<gene>
    <name evidence="1" type="ORF">VSS37_07005</name>
</gene>
<organism evidence="1 2">
    <name type="scientific">Candidatus Thiothrix phosphatis</name>
    <dbReference type="NCBI Taxonomy" id="3112415"/>
    <lineage>
        <taxon>Bacteria</taxon>
        <taxon>Pseudomonadati</taxon>
        <taxon>Pseudomonadota</taxon>
        <taxon>Gammaproteobacteria</taxon>
        <taxon>Thiotrichales</taxon>
        <taxon>Thiotrichaceae</taxon>
        <taxon>Thiothrix</taxon>
    </lineage>
</organism>
<protein>
    <submittedName>
        <fullName evidence="1">Uncharacterized protein</fullName>
    </submittedName>
</protein>
<dbReference type="RefSeq" id="WP_324694089.1">
    <property type="nucleotide sequence ID" value="NZ_JAYMYJ010000054.1"/>
</dbReference>
<accession>A0ABU6CXA2</accession>
<reference evidence="2" key="1">
    <citation type="submission" date="2023-07" db="EMBL/GenBank/DDBJ databases">
        <title>The carbon used by Thiothrix.</title>
        <authorList>
            <person name="Chen L."/>
        </authorList>
    </citation>
    <scope>NUCLEOTIDE SEQUENCE [LARGE SCALE GENOMIC DNA]</scope>
</reference>
<evidence type="ECO:0000313" key="2">
    <source>
        <dbReference type="Proteomes" id="UP001308005"/>
    </source>
</evidence>
<reference evidence="1 2" key="2">
    <citation type="submission" date="2024-01" db="EMBL/GenBank/DDBJ databases">
        <authorList>
            <person name="Xie X."/>
        </authorList>
    </citation>
    <scope>NUCLEOTIDE SEQUENCE [LARGE SCALE GENOMIC DNA]</scope>
    <source>
        <strain evidence="1">SCUT-1</strain>
    </source>
</reference>
<evidence type="ECO:0000313" key="1">
    <source>
        <dbReference type="EMBL" id="MEB4590722.1"/>
    </source>
</evidence>
<comment type="caution">
    <text evidence="1">The sequence shown here is derived from an EMBL/GenBank/DDBJ whole genome shotgun (WGS) entry which is preliminary data.</text>
</comment>